<dbReference type="GO" id="GO:0005886">
    <property type="term" value="C:plasma membrane"/>
    <property type="evidence" value="ECO:0007669"/>
    <property type="project" value="UniProtKB-SubCell"/>
</dbReference>
<feature type="transmembrane region" description="Helical" evidence="6">
    <location>
        <begin position="89"/>
        <end position="113"/>
    </location>
</feature>
<dbReference type="PIRSF" id="PIRSF038958">
    <property type="entry name" value="PG_synth_SpoVB"/>
    <property type="match status" value="1"/>
</dbReference>
<proteinExistence type="predicted"/>
<feature type="transmembrane region" description="Helical" evidence="6">
    <location>
        <begin position="383"/>
        <end position="402"/>
    </location>
</feature>
<dbReference type="PANTHER" id="PTHR30250:SF21">
    <property type="entry name" value="LIPID II FLIPPASE MURJ"/>
    <property type="match status" value="1"/>
</dbReference>
<feature type="transmembrane region" description="Helical" evidence="6">
    <location>
        <begin position="477"/>
        <end position="499"/>
    </location>
</feature>
<feature type="transmembrane region" description="Helical" evidence="6">
    <location>
        <begin position="223"/>
        <end position="247"/>
    </location>
</feature>
<dbReference type="RefSeq" id="WP_055265049.1">
    <property type="nucleotide sequence ID" value="NZ_CABIXQ010000008.1"/>
</dbReference>
<accession>A0A174EEN4</accession>
<feature type="transmembrane region" description="Helical" evidence="6">
    <location>
        <begin position="355"/>
        <end position="376"/>
    </location>
</feature>
<feature type="transmembrane region" description="Helical" evidence="6">
    <location>
        <begin position="12"/>
        <end position="35"/>
    </location>
</feature>
<evidence type="ECO:0000256" key="1">
    <source>
        <dbReference type="ARBA" id="ARBA00004651"/>
    </source>
</evidence>
<dbReference type="InterPro" id="IPR050833">
    <property type="entry name" value="Poly_Biosynth_Transport"/>
</dbReference>
<dbReference type="OrthoDB" id="9775950at2"/>
<feature type="transmembrane region" description="Helical" evidence="6">
    <location>
        <begin position="319"/>
        <end position="343"/>
    </location>
</feature>
<keyword evidence="5 6" id="KW-0472">Membrane</keyword>
<feature type="transmembrane region" description="Helical" evidence="6">
    <location>
        <begin position="119"/>
        <end position="139"/>
    </location>
</feature>
<feature type="transmembrane region" description="Helical" evidence="6">
    <location>
        <begin position="47"/>
        <end position="68"/>
    </location>
</feature>
<sequence length="509" mass="55382">MKKQSLIKGSIILGAAGIIAKFLGLFFRWPLILLIGDEGIGYYQLSYPLYMFFVAIASGVPVAMSKMISERNAVGDIEGTYEIVKESTYLMLVLGIGTSCVLFFFAKLIISFLKWDPKSYYALIGISFAPIAVSIMTIFRGFFQGLQNMTPSGVSQILEQVGRVIVGVGLAFVLLPRGIEFSAGGAAFGAAAGGTIASIYLYIKYRKVKKSMGIKKIRTNTDVLNKILKMAIPISIGATAGTIMNLIDAVLVPQKLIESGVADPTALYGQLTGKAAVLVNIPLTLSMALGTSLIPIIAENYVLRKKVELESKTNLAMKLAVVIAFPCTVGLFCLAGPVMKLLFFKAYDGYEILKYLSLSIPFIIITQTTTSILQGTNHYIRPVINLFIGCIVKVILTMFLVPIPQINIFGAVIASIASYVTVTILNIVALKTKIKTKLDVYDSIIKPLMSSLIMGIMVSITYIFSIGRTNNNSISCLLSIFVGIIIYIIAILVFRVFSISEIKNRVVRK</sequence>
<comment type="subcellular location">
    <subcellularLocation>
        <location evidence="1">Cell membrane</location>
        <topology evidence="1">Multi-pass membrane protein</topology>
    </subcellularLocation>
</comment>
<organism evidence="7 8">
    <name type="scientific">Clostridium disporicum</name>
    <dbReference type="NCBI Taxonomy" id="84024"/>
    <lineage>
        <taxon>Bacteria</taxon>
        <taxon>Bacillati</taxon>
        <taxon>Bacillota</taxon>
        <taxon>Clostridia</taxon>
        <taxon>Eubacteriales</taxon>
        <taxon>Clostridiaceae</taxon>
        <taxon>Clostridium</taxon>
    </lineage>
</organism>
<feature type="transmembrane region" description="Helical" evidence="6">
    <location>
        <begin position="160"/>
        <end position="179"/>
    </location>
</feature>
<feature type="transmembrane region" description="Helical" evidence="6">
    <location>
        <begin position="448"/>
        <end position="465"/>
    </location>
</feature>
<dbReference type="Proteomes" id="UP000095594">
    <property type="component" value="Unassembled WGS sequence"/>
</dbReference>
<dbReference type="CDD" id="cd13124">
    <property type="entry name" value="MATE_SpoVB_like"/>
    <property type="match status" value="1"/>
</dbReference>
<name>A0A174EEN4_9CLOT</name>
<evidence type="ECO:0000256" key="5">
    <source>
        <dbReference type="ARBA" id="ARBA00023136"/>
    </source>
</evidence>
<feature type="transmembrane region" description="Helical" evidence="6">
    <location>
        <begin position="275"/>
        <end position="298"/>
    </location>
</feature>
<evidence type="ECO:0000256" key="4">
    <source>
        <dbReference type="ARBA" id="ARBA00022989"/>
    </source>
</evidence>
<feature type="transmembrane region" description="Helical" evidence="6">
    <location>
        <begin position="185"/>
        <end position="203"/>
    </location>
</feature>
<gene>
    <name evidence="7" type="primary">ytgP</name>
    <name evidence="7" type="ORF">ERS852471_01400</name>
</gene>
<evidence type="ECO:0000256" key="3">
    <source>
        <dbReference type="ARBA" id="ARBA00022692"/>
    </source>
</evidence>
<dbReference type="InterPro" id="IPR002797">
    <property type="entry name" value="Polysacc_synth"/>
</dbReference>
<evidence type="ECO:0000256" key="2">
    <source>
        <dbReference type="ARBA" id="ARBA00022475"/>
    </source>
</evidence>
<evidence type="ECO:0000313" key="7">
    <source>
        <dbReference type="EMBL" id="CUO34889.1"/>
    </source>
</evidence>
<dbReference type="PANTHER" id="PTHR30250">
    <property type="entry name" value="PST FAMILY PREDICTED COLANIC ACID TRANSPORTER"/>
    <property type="match status" value="1"/>
</dbReference>
<evidence type="ECO:0000256" key="6">
    <source>
        <dbReference type="SAM" id="Phobius"/>
    </source>
</evidence>
<protein>
    <submittedName>
        <fullName evidence="7">Stage V sporulation protein B</fullName>
    </submittedName>
</protein>
<evidence type="ECO:0000313" key="8">
    <source>
        <dbReference type="Proteomes" id="UP000095594"/>
    </source>
</evidence>
<dbReference type="InterPro" id="IPR024923">
    <property type="entry name" value="PG_synth_SpoVB"/>
</dbReference>
<keyword evidence="3 6" id="KW-0812">Transmembrane</keyword>
<feature type="transmembrane region" description="Helical" evidence="6">
    <location>
        <begin position="408"/>
        <end position="428"/>
    </location>
</feature>
<dbReference type="EMBL" id="CYZX01000008">
    <property type="protein sequence ID" value="CUO34889.1"/>
    <property type="molecule type" value="Genomic_DNA"/>
</dbReference>
<dbReference type="AlphaFoldDB" id="A0A174EEN4"/>
<keyword evidence="4 6" id="KW-1133">Transmembrane helix</keyword>
<reference evidence="7 8" key="1">
    <citation type="submission" date="2015-09" db="EMBL/GenBank/DDBJ databases">
        <authorList>
            <consortium name="Pathogen Informatics"/>
        </authorList>
    </citation>
    <scope>NUCLEOTIDE SEQUENCE [LARGE SCALE GENOMIC DNA]</scope>
    <source>
        <strain evidence="7 8">2789STDY5834856</strain>
    </source>
</reference>
<keyword evidence="2" id="KW-1003">Cell membrane</keyword>
<dbReference type="Pfam" id="PF01943">
    <property type="entry name" value="Polysacc_synt"/>
    <property type="match status" value="1"/>
</dbReference>